<organism evidence="1 2">
    <name type="scientific">Microtetraspora fusca</name>
    <dbReference type="NCBI Taxonomy" id="1997"/>
    <lineage>
        <taxon>Bacteria</taxon>
        <taxon>Bacillati</taxon>
        <taxon>Actinomycetota</taxon>
        <taxon>Actinomycetes</taxon>
        <taxon>Streptosporangiales</taxon>
        <taxon>Streptosporangiaceae</taxon>
        <taxon>Microtetraspora</taxon>
    </lineage>
</organism>
<reference evidence="1 2" key="1">
    <citation type="submission" date="2024-10" db="EMBL/GenBank/DDBJ databases">
        <title>The Natural Products Discovery Center: Release of the First 8490 Sequenced Strains for Exploring Actinobacteria Biosynthetic Diversity.</title>
        <authorList>
            <person name="Kalkreuter E."/>
            <person name="Kautsar S.A."/>
            <person name="Yang D."/>
            <person name="Bader C.D."/>
            <person name="Teijaro C.N."/>
            <person name="Fluegel L."/>
            <person name="Davis C.M."/>
            <person name="Simpson J.R."/>
            <person name="Lauterbach L."/>
            <person name="Steele A.D."/>
            <person name="Gui C."/>
            <person name="Meng S."/>
            <person name="Li G."/>
            <person name="Viehrig K."/>
            <person name="Ye F."/>
            <person name="Su P."/>
            <person name="Kiefer A.F."/>
            <person name="Nichols A."/>
            <person name="Cepeda A.J."/>
            <person name="Yan W."/>
            <person name="Fan B."/>
            <person name="Jiang Y."/>
            <person name="Adhikari A."/>
            <person name="Zheng C.-J."/>
            <person name="Schuster L."/>
            <person name="Cowan T.M."/>
            <person name="Smanski M.J."/>
            <person name="Chevrette M.G."/>
            <person name="De Carvalho L.P.S."/>
            <person name="Shen B."/>
        </authorList>
    </citation>
    <scope>NUCLEOTIDE SEQUENCE [LARGE SCALE GENOMIC DNA]</scope>
    <source>
        <strain evidence="1 2">NPDC001281</strain>
    </source>
</reference>
<proteinExistence type="predicted"/>
<evidence type="ECO:0000313" key="1">
    <source>
        <dbReference type="EMBL" id="MFF4777621.1"/>
    </source>
</evidence>
<keyword evidence="2" id="KW-1185">Reference proteome</keyword>
<name>A0ABW6VFC9_MICFU</name>
<evidence type="ECO:0000313" key="2">
    <source>
        <dbReference type="Proteomes" id="UP001602119"/>
    </source>
</evidence>
<evidence type="ECO:0008006" key="3">
    <source>
        <dbReference type="Google" id="ProtNLM"/>
    </source>
</evidence>
<dbReference type="RefSeq" id="WP_387346125.1">
    <property type="nucleotide sequence ID" value="NZ_JBIAXI010000024.1"/>
</dbReference>
<sequence>MPVTYIGSTLKASGVTGSFTATKPTGVVSGHLLIAVHSCNVVALSNMTISGGATWNLGASLDTLGYGGRHSLCKAWWRYADSAEPASYTFGQAATAEGVVTLLALDGADPAAAPVFNLLAGTLLRATTVDTPGITPTNADDFEIRVAIGNNNISTGTWSFPAATPALTSLANIASGTATDHRVAYRTLTSNADPGTITATHTTTADNRQGLTIAVAAVQPVTPFSGWGVPL</sequence>
<accession>A0ABW6VFC9</accession>
<dbReference type="Proteomes" id="UP001602119">
    <property type="component" value="Unassembled WGS sequence"/>
</dbReference>
<protein>
    <recommendedName>
        <fullName evidence="3">Phage tail protein</fullName>
    </recommendedName>
</protein>
<dbReference type="EMBL" id="JBIAXI010000024">
    <property type="protein sequence ID" value="MFF4777621.1"/>
    <property type="molecule type" value="Genomic_DNA"/>
</dbReference>
<comment type="caution">
    <text evidence="1">The sequence shown here is derived from an EMBL/GenBank/DDBJ whole genome shotgun (WGS) entry which is preliminary data.</text>
</comment>
<gene>
    <name evidence="1" type="ORF">ACFY05_32820</name>
</gene>